<dbReference type="PANTHER" id="PTHR23021:SF11">
    <property type="entry name" value="SERPENTINE RECEPTOR, CLASS T"/>
    <property type="match status" value="1"/>
</dbReference>
<evidence type="ECO:0000256" key="1">
    <source>
        <dbReference type="SAM" id="Phobius"/>
    </source>
</evidence>
<keyword evidence="1" id="KW-0472">Membrane</keyword>
<keyword evidence="3" id="KW-1185">Reference proteome</keyword>
<feature type="transmembrane region" description="Helical" evidence="1">
    <location>
        <begin position="33"/>
        <end position="58"/>
    </location>
</feature>
<name>A0AA39LM22_9BILA</name>
<dbReference type="AlphaFoldDB" id="A0AA39LM22"/>
<proteinExistence type="predicted"/>
<feature type="transmembrane region" description="Helical" evidence="1">
    <location>
        <begin position="150"/>
        <end position="167"/>
    </location>
</feature>
<dbReference type="EMBL" id="JAUCMV010000004">
    <property type="protein sequence ID" value="KAK0402317.1"/>
    <property type="molecule type" value="Genomic_DNA"/>
</dbReference>
<dbReference type="SUPFAM" id="SSF81321">
    <property type="entry name" value="Family A G protein-coupled receptor-like"/>
    <property type="match status" value="1"/>
</dbReference>
<accession>A0AA39LM22</accession>
<comment type="caution">
    <text evidence="2">The sequence shown here is derived from an EMBL/GenBank/DDBJ whole genome shotgun (WGS) entry which is preliminary data.</text>
</comment>
<feature type="transmembrane region" description="Helical" evidence="1">
    <location>
        <begin position="70"/>
        <end position="95"/>
    </location>
</feature>
<feature type="transmembrane region" description="Helical" evidence="1">
    <location>
        <begin position="107"/>
        <end position="129"/>
    </location>
</feature>
<keyword evidence="1" id="KW-0812">Transmembrane</keyword>
<dbReference type="PANTHER" id="PTHR23021">
    <property type="entry name" value="SERPENTINE RECEPTOR, CLASS T"/>
    <property type="match status" value="1"/>
</dbReference>
<protein>
    <submittedName>
        <fullName evidence="2">Uncharacterized protein</fullName>
    </submittedName>
</protein>
<dbReference type="Pfam" id="PF10321">
    <property type="entry name" value="7TM_GPCR_Srt"/>
    <property type="match status" value="1"/>
</dbReference>
<keyword evidence="1" id="KW-1133">Transmembrane helix</keyword>
<reference evidence="2" key="1">
    <citation type="submission" date="2023-06" db="EMBL/GenBank/DDBJ databases">
        <title>Genomic analysis of the entomopathogenic nematode Steinernema hermaphroditum.</title>
        <authorList>
            <person name="Schwarz E.M."/>
            <person name="Heppert J.K."/>
            <person name="Baniya A."/>
            <person name="Schwartz H.T."/>
            <person name="Tan C.-H."/>
            <person name="Antoshechkin I."/>
            <person name="Sternberg P.W."/>
            <person name="Goodrich-Blair H."/>
            <person name="Dillman A.R."/>
        </authorList>
    </citation>
    <scope>NUCLEOTIDE SEQUENCE</scope>
    <source>
        <strain evidence="2">PS9179</strain>
        <tissue evidence="2">Whole animal</tissue>
    </source>
</reference>
<evidence type="ECO:0000313" key="3">
    <source>
        <dbReference type="Proteomes" id="UP001175271"/>
    </source>
</evidence>
<feature type="transmembrane region" description="Helical" evidence="1">
    <location>
        <begin position="210"/>
        <end position="231"/>
    </location>
</feature>
<dbReference type="InterPro" id="IPR019425">
    <property type="entry name" value="7TM_GPCR_serpentine_rcpt_Srt"/>
</dbReference>
<sequence>MNTYLFNRDEFQRLYRCDYISSEEWSKYAKPNIGFGVAFIVLGAAYLTTYIPCLIVIKHKSTYRHSCYKIMFFMGLLDVVCLLINCFLTGIFQLTGSVYCQAPDFQYIAGSFATGGWSGQCMFCVLLAFNRCVDFWSSYWSDVLFKGRRTYIWICIPLLYMLFYVFFTPSATYTSAAIMWFFDPYVGVPTDVVPVDHTVYISWGHSINDYLVISCLVLLYSSLVISIRVQAQSRSHGKTQFKVIILQAGIICLLVFVPALIFTITQFFQPPPVFILICVLCYQLGNGGTGLVLLTLNRTIRNNVMLLIFGRRGTVFSISSKSRVAAARVHSVSSRGV</sequence>
<dbReference type="Gene3D" id="1.20.1070.10">
    <property type="entry name" value="Rhodopsin 7-helix transmembrane proteins"/>
    <property type="match status" value="1"/>
</dbReference>
<gene>
    <name evidence="2" type="ORF">QR680_016270</name>
</gene>
<feature type="transmembrane region" description="Helical" evidence="1">
    <location>
        <begin position="243"/>
        <end position="268"/>
    </location>
</feature>
<feature type="transmembrane region" description="Helical" evidence="1">
    <location>
        <begin position="274"/>
        <end position="296"/>
    </location>
</feature>
<evidence type="ECO:0000313" key="2">
    <source>
        <dbReference type="EMBL" id="KAK0402317.1"/>
    </source>
</evidence>
<dbReference type="Proteomes" id="UP001175271">
    <property type="component" value="Unassembled WGS sequence"/>
</dbReference>
<organism evidence="2 3">
    <name type="scientific">Steinernema hermaphroditum</name>
    <dbReference type="NCBI Taxonomy" id="289476"/>
    <lineage>
        <taxon>Eukaryota</taxon>
        <taxon>Metazoa</taxon>
        <taxon>Ecdysozoa</taxon>
        <taxon>Nematoda</taxon>
        <taxon>Chromadorea</taxon>
        <taxon>Rhabditida</taxon>
        <taxon>Tylenchina</taxon>
        <taxon>Panagrolaimomorpha</taxon>
        <taxon>Strongyloidoidea</taxon>
        <taxon>Steinernematidae</taxon>
        <taxon>Steinernema</taxon>
    </lineage>
</organism>